<dbReference type="AlphaFoldDB" id="A0AAV3YF70"/>
<keyword evidence="1" id="KW-0548">Nucleotidyltransferase</keyword>
<sequence length="107" mass="12103">MLEDLKDLVVESIQPQIRNGRNWTVGEAVNQTKEGLKVKKVTGLTQIGKKVPGNTPIDRHLDTENLAEVEFGADIKEKEFFLRPDVSFFNHGSYGAVPRRVLKLQEE</sequence>
<evidence type="ECO:0000313" key="2">
    <source>
        <dbReference type="Proteomes" id="UP000735302"/>
    </source>
</evidence>
<keyword evidence="1" id="KW-0808">Transferase</keyword>
<name>A0AAV3YF70_9GAST</name>
<dbReference type="EMBL" id="BLXT01000943">
    <property type="protein sequence ID" value="GFN81496.1"/>
    <property type="molecule type" value="Genomic_DNA"/>
</dbReference>
<dbReference type="GO" id="GO:0003964">
    <property type="term" value="F:RNA-directed DNA polymerase activity"/>
    <property type="evidence" value="ECO:0007669"/>
    <property type="project" value="UniProtKB-KW"/>
</dbReference>
<accession>A0AAV3YF70</accession>
<dbReference type="Proteomes" id="UP000735302">
    <property type="component" value="Unassembled WGS sequence"/>
</dbReference>
<protein>
    <submittedName>
        <fullName evidence="1">Reverse transcriptase</fullName>
    </submittedName>
</protein>
<gene>
    <name evidence="1" type="ORF">PoB_000800200</name>
</gene>
<keyword evidence="1" id="KW-0695">RNA-directed DNA polymerase</keyword>
<organism evidence="1 2">
    <name type="scientific">Plakobranchus ocellatus</name>
    <dbReference type="NCBI Taxonomy" id="259542"/>
    <lineage>
        <taxon>Eukaryota</taxon>
        <taxon>Metazoa</taxon>
        <taxon>Spiralia</taxon>
        <taxon>Lophotrochozoa</taxon>
        <taxon>Mollusca</taxon>
        <taxon>Gastropoda</taxon>
        <taxon>Heterobranchia</taxon>
        <taxon>Euthyneura</taxon>
        <taxon>Panpulmonata</taxon>
        <taxon>Sacoglossa</taxon>
        <taxon>Placobranchoidea</taxon>
        <taxon>Plakobranchidae</taxon>
        <taxon>Plakobranchus</taxon>
    </lineage>
</organism>
<comment type="caution">
    <text evidence="1">The sequence shown here is derived from an EMBL/GenBank/DDBJ whole genome shotgun (WGS) entry which is preliminary data.</text>
</comment>
<reference evidence="1 2" key="1">
    <citation type="journal article" date="2021" name="Elife">
        <title>Chloroplast acquisition without the gene transfer in kleptoplastic sea slugs, Plakobranchus ocellatus.</title>
        <authorList>
            <person name="Maeda T."/>
            <person name="Takahashi S."/>
            <person name="Yoshida T."/>
            <person name="Shimamura S."/>
            <person name="Takaki Y."/>
            <person name="Nagai Y."/>
            <person name="Toyoda A."/>
            <person name="Suzuki Y."/>
            <person name="Arimoto A."/>
            <person name="Ishii H."/>
            <person name="Satoh N."/>
            <person name="Nishiyama T."/>
            <person name="Hasebe M."/>
            <person name="Maruyama T."/>
            <person name="Minagawa J."/>
            <person name="Obokata J."/>
            <person name="Shigenobu S."/>
        </authorList>
    </citation>
    <scope>NUCLEOTIDE SEQUENCE [LARGE SCALE GENOMIC DNA]</scope>
</reference>
<proteinExistence type="predicted"/>
<keyword evidence="2" id="KW-1185">Reference proteome</keyword>
<evidence type="ECO:0000313" key="1">
    <source>
        <dbReference type="EMBL" id="GFN81496.1"/>
    </source>
</evidence>